<dbReference type="AlphaFoldDB" id="A0A1D9G0I1"/>
<protein>
    <submittedName>
        <fullName evidence="2">Uncharacterized protein</fullName>
    </submittedName>
</protein>
<reference evidence="3" key="1">
    <citation type="submission" date="2016-10" db="EMBL/GenBank/DDBJ databases">
        <title>Comparative genomics uncovers the prolific and rare metabolic potential of the cyanobacterial genus Moorea.</title>
        <authorList>
            <person name="Leao T."/>
            <person name="Castelao G."/>
            <person name="Korobeynikov A."/>
            <person name="Monroe E.A."/>
            <person name="Podell S."/>
            <person name="Glukhov E."/>
            <person name="Allen E."/>
            <person name="Gerwick W.H."/>
            <person name="Gerwick L."/>
        </authorList>
    </citation>
    <scope>NUCLEOTIDE SEQUENCE [LARGE SCALE GENOMIC DNA]</scope>
    <source>
        <strain evidence="3">JHB</strain>
    </source>
</reference>
<feature type="transmembrane region" description="Helical" evidence="1">
    <location>
        <begin position="20"/>
        <end position="41"/>
    </location>
</feature>
<evidence type="ECO:0000256" key="1">
    <source>
        <dbReference type="SAM" id="Phobius"/>
    </source>
</evidence>
<sequence length="86" mass="9614">MGWLANTADTPDTPLFGKMAPYMLTYFFNKPIVVISVLLSLRIGGWDRYAAAGWCPLFFCIGNELLSQQETLNSDPSVNLFKLLIP</sequence>
<evidence type="ECO:0000313" key="3">
    <source>
        <dbReference type="Proteomes" id="UP000176944"/>
    </source>
</evidence>
<proteinExistence type="predicted"/>
<accession>A0A1D9G0I1</accession>
<evidence type="ECO:0000313" key="2">
    <source>
        <dbReference type="EMBL" id="AOY81116.1"/>
    </source>
</evidence>
<gene>
    <name evidence="2" type="ORF">BJP36_15620</name>
</gene>
<keyword evidence="1" id="KW-0812">Transmembrane</keyword>
<keyword evidence="1" id="KW-0472">Membrane</keyword>
<dbReference type="EMBL" id="CP017708">
    <property type="protein sequence ID" value="AOY81116.1"/>
    <property type="molecule type" value="Genomic_DNA"/>
</dbReference>
<dbReference type="Proteomes" id="UP000176944">
    <property type="component" value="Chromosome"/>
</dbReference>
<keyword evidence="1" id="KW-1133">Transmembrane helix</keyword>
<name>A0A1D9G0I1_MOOP1</name>
<organism evidence="2 3">
    <name type="scientific">Moorena producens (strain JHB)</name>
    <dbReference type="NCBI Taxonomy" id="1454205"/>
    <lineage>
        <taxon>Bacteria</taxon>
        <taxon>Bacillati</taxon>
        <taxon>Cyanobacteriota</taxon>
        <taxon>Cyanophyceae</taxon>
        <taxon>Coleofasciculales</taxon>
        <taxon>Coleofasciculaceae</taxon>
        <taxon>Moorena</taxon>
    </lineage>
</organism>